<evidence type="ECO:0000256" key="6">
    <source>
        <dbReference type="ARBA" id="ARBA00022777"/>
    </source>
</evidence>
<feature type="domain" description="Histidine kinase/HSP90-like ATPase" evidence="11">
    <location>
        <begin position="302"/>
        <end position="393"/>
    </location>
</feature>
<dbReference type="GO" id="GO:0000155">
    <property type="term" value="F:phosphorelay sensor kinase activity"/>
    <property type="evidence" value="ECO:0007669"/>
    <property type="project" value="InterPro"/>
</dbReference>
<dbReference type="Gene3D" id="1.20.5.1930">
    <property type="match status" value="1"/>
</dbReference>
<evidence type="ECO:0000256" key="4">
    <source>
        <dbReference type="ARBA" id="ARBA00022679"/>
    </source>
</evidence>
<organism evidence="12 13">
    <name type="scientific">Catenuloplanes niger</name>
    <dbReference type="NCBI Taxonomy" id="587534"/>
    <lineage>
        <taxon>Bacteria</taxon>
        <taxon>Bacillati</taxon>
        <taxon>Actinomycetota</taxon>
        <taxon>Actinomycetes</taxon>
        <taxon>Micromonosporales</taxon>
        <taxon>Micromonosporaceae</taxon>
        <taxon>Catenuloplanes</taxon>
    </lineage>
</organism>
<dbReference type="PANTHER" id="PTHR24421">
    <property type="entry name" value="NITRATE/NITRITE SENSOR PROTEIN NARX-RELATED"/>
    <property type="match status" value="1"/>
</dbReference>
<dbReference type="InterPro" id="IPR003594">
    <property type="entry name" value="HATPase_dom"/>
</dbReference>
<dbReference type="EC" id="2.7.13.3" evidence="2"/>
<evidence type="ECO:0000256" key="1">
    <source>
        <dbReference type="ARBA" id="ARBA00000085"/>
    </source>
</evidence>
<evidence type="ECO:0000256" key="3">
    <source>
        <dbReference type="ARBA" id="ARBA00022553"/>
    </source>
</evidence>
<dbReference type="InterPro" id="IPR050482">
    <property type="entry name" value="Sensor_HK_TwoCompSys"/>
</dbReference>
<reference evidence="12 13" key="1">
    <citation type="submission" date="2023-07" db="EMBL/GenBank/DDBJ databases">
        <title>Sequencing the genomes of 1000 actinobacteria strains.</title>
        <authorList>
            <person name="Klenk H.-P."/>
        </authorList>
    </citation>
    <scope>NUCLEOTIDE SEQUENCE [LARGE SCALE GENOMIC DNA]</scope>
    <source>
        <strain evidence="12 13">DSM 44711</strain>
    </source>
</reference>
<keyword evidence="6 12" id="KW-0418">Kinase</keyword>
<evidence type="ECO:0000259" key="11">
    <source>
        <dbReference type="SMART" id="SM00387"/>
    </source>
</evidence>
<gene>
    <name evidence="12" type="ORF">J2S44_008037</name>
</gene>
<evidence type="ECO:0000256" key="9">
    <source>
        <dbReference type="SAM" id="MobiDB-lite"/>
    </source>
</evidence>
<dbReference type="Pfam" id="PF23539">
    <property type="entry name" value="DUF7134"/>
    <property type="match status" value="1"/>
</dbReference>
<comment type="catalytic activity">
    <reaction evidence="1">
        <text>ATP + protein L-histidine = ADP + protein N-phospho-L-histidine.</text>
        <dbReference type="EC" id="2.7.13.3"/>
    </reaction>
</comment>
<dbReference type="PANTHER" id="PTHR24421:SF10">
    <property type="entry name" value="NITRATE_NITRITE SENSOR PROTEIN NARQ"/>
    <property type="match status" value="1"/>
</dbReference>
<evidence type="ECO:0000313" key="13">
    <source>
        <dbReference type="Proteomes" id="UP001183629"/>
    </source>
</evidence>
<dbReference type="InterPro" id="IPR011712">
    <property type="entry name" value="Sig_transdc_His_kin_sub3_dim/P"/>
</dbReference>
<keyword evidence="7" id="KW-0067">ATP-binding</keyword>
<evidence type="ECO:0000256" key="8">
    <source>
        <dbReference type="ARBA" id="ARBA00023012"/>
    </source>
</evidence>
<dbReference type="EMBL" id="JAVDYC010000001">
    <property type="protein sequence ID" value="MDR7327787.1"/>
    <property type="molecule type" value="Genomic_DNA"/>
</dbReference>
<keyword evidence="10" id="KW-0812">Transmembrane</keyword>
<dbReference type="Pfam" id="PF07730">
    <property type="entry name" value="HisKA_3"/>
    <property type="match status" value="1"/>
</dbReference>
<keyword evidence="8" id="KW-0902">Two-component regulatory system</keyword>
<proteinExistence type="predicted"/>
<keyword evidence="4" id="KW-0808">Transferase</keyword>
<feature type="transmembrane region" description="Helical" evidence="10">
    <location>
        <begin position="34"/>
        <end position="55"/>
    </location>
</feature>
<dbReference type="Gene3D" id="3.30.565.10">
    <property type="entry name" value="Histidine kinase-like ATPase, C-terminal domain"/>
    <property type="match status" value="1"/>
</dbReference>
<keyword evidence="5" id="KW-0547">Nucleotide-binding</keyword>
<dbReference type="RefSeq" id="WP_310428424.1">
    <property type="nucleotide sequence ID" value="NZ_JAVDYC010000001.1"/>
</dbReference>
<feature type="transmembrane region" description="Helical" evidence="10">
    <location>
        <begin position="90"/>
        <end position="116"/>
    </location>
</feature>
<feature type="transmembrane region" description="Helical" evidence="10">
    <location>
        <begin position="61"/>
        <end position="78"/>
    </location>
</feature>
<feature type="region of interest" description="Disordered" evidence="9">
    <location>
        <begin position="344"/>
        <end position="364"/>
    </location>
</feature>
<dbReference type="InterPro" id="IPR036890">
    <property type="entry name" value="HATPase_C_sf"/>
</dbReference>
<dbReference type="SMART" id="SM00387">
    <property type="entry name" value="HATPase_c"/>
    <property type="match status" value="1"/>
</dbReference>
<keyword evidence="10" id="KW-0472">Membrane</keyword>
<feature type="transmembrane region" description="Helical" evidence="10">
    <location>
        <begin position="128"/>
        <end position="147"/>
    </location>
</feature>
<keyword evidence="13" id="KW-1185">Reference proteome</keyword>
<dbReference type="GO" id="GO:0016020">
    <property type="term" value="C:membrane"/>
    <property type="evidence" value="ECO:0007669"/>
    <property type="project" value="InterPro"/>
</dbReference>
<dbReference type="SUPFAM" id="SSF55874">
    <property type="entry name" value="ATPase domain of HSP90 chaperone/DNA topoisomerase II/histidine kinase"/>
    <property type="match status" value="1"/>
</dbReference>
<evidence type="ECO:0000256" key="2">
    <source>
        <dbReference type="ARBA" id="ARBA00012438"/>
    </source>
</evidence>
<keyword evidence="10" id="KW-1133">Transmembrane helix</keyword>
<dbReference type="AlphaFoldDB" id="A0AAE3ZXM3"/>
<evidence type="ECO:0000313" key="12">
    <source>
        <dbReference type="EMBL" id="MDR7327787.1"/>
    </source>
</evidence>
<dbReference type="CDD" id="cd16917">
    <property type="entry name" value="HATPase_UhpB-NarQ-NarX-like"/>
    <property type="match status" value="1"/>
</dbReference>
<keyword evidence="3" id="KW-0597">Phosphoprotein</keyword>
<evidence type="ECO:0000256" key="7">
    <source>
        <dbReference type="ARBA" id="ARBA00022840"/>
    </source>
</evidence>
<evidence type="ECO:0000256" key="10">
    <source>
        <dbReference type="SAM" id="Phobius"/>
    </source>
</evidence>
<protein>
    <recommendedName>
        <fullName evidence="2">histidine kinase</fullName>
        <ecNumber evidence="2">2.7.13.3</ecNumber>
    </recommendedName>
</protein>
<dbReference type="Pfam" id="PF02518">
    <property type="entry name" value="HATPase_c"/>
    <property type="match status" value="1"/>
</dbReference>
<sequence>MSTARVFDAGGPVRIGPWSEAGAAHRHYGGHMTLWRLVLTVADLTVALAVTSAVVLMRPVSGWWVWLIAVLLGLPLAVRRRWPRPVLGMVLVATVATVLTGAGAEVSIYALAFAAYPVALSSARAGRWALGAALTGFLGSGLFDALVTGLPTAGVDERTESFSTAPWTVAGYGTVVLAGGWALAWIVRNHRAQTAEIAALQTARAVAEERLRIARDVHDVVGHNLSVIAMRAAVANHLETDRQAALQTIERISRAALDDVRVVLDGLRDTTGDGLERLVGDARVAGLDVTLDAPDLAPLPRELRTSVHDIVREALTNVRRHADATHCRVTVAVSPGEVSLTVVDDGSGGSASPTPGHGLRGMRERAAQHGGRLSAAAEPGGGFAVRARLPIPAVPA</sequence>
<comment type="caution">
    <text evidence="12">The sequence shown here is derived from an EMBL/GenBank/DDBJ whole genome shotgun (WGS) entry which is preliminary data.</text>
</comment>
<dbReference type="InterPro" id="IPR055558">
    <property type="entry name" value="DUF7134"/>
</dbReference>
<dbReference type="GO" id="GO:0046983">
    <property type="term" value="F:protein dimerization activity"/>
    <property type="evidence" value="ECO:0007669"/>
    <property type="project" value="InterPro"/>
</dbReference>
<feature type="transmembrane region" description="Helical" evidence="10">
    <location>
        <begin position="167"/>
        <end position="187"/>
    </location>
</feature>
<name>A0AAE3ZXM3_9ACTN</name>
<accession>A0AAE3ZXM3</accession>
<dbReference type="GO" id="GO:0005524">
    <property type="term" value="F:ATP binding"/>
    <property type="evidence" value="ECO:0007669"/>
    <property type="project" value="UniProtKB-KW"/>
</dbReference>
<evidence type="ECO:0000256" key="5">
    <source>
        <dbReference type="ARBA" id="ARBA00022741"/>
    </source>
</evidence>
<dbReference type="Proteomes" id="UP001183629">
    <property type="component" value="Unassembled WGS sequence"/>
</dbReference>